<dbReference type="InterPro" id="IPR000917">
    <property type="entry name" value="Sulfatase_N"/>
</dbReference>
<evidence type="ECO:0000259" key="8">
    <source>
        <dbReference type="Pfam" id="PF00884"/>
    </source>
</evidence>
<evidence type="ECO:0000256" key="4">
    <source>
        <dbReference type="ARBA" id="ARBA00022801"/>
    </source>
</evidence>
<gene>
    <name evidence="9" type="ORF">M5D96_009552</name>
</gene>
<evidence type="ECO:0000256" key="6">
    <source>
        <dbReference type="PIRSR" id="PIRSR036666-50"/>
    </source>
</evidence>
<feature type="modified residue" description="3-oxoalanine (Cys)" evidence="6">
    <location>
        <position position="68"/>
    </location>
</feature>
<name>A0A9Q0BMM0_9MUSC</name>
<dbReference type="GO" id="GO:0030203">
    <property type="term" value="P:glycosaminoglycan metabolic process"/>
    <property type="evidence" value="ECO:0007669"/>
    <property type="project" value="InterPro"/>
</dbReference>
<dbReference type="Pfam" id="PF00884">
    <property type="entry name" value="Sulfatase"/>
    <property type="match status" value="1"/>
</dbReference>
<comment type="PTM">
    <text evidence="6">The conversion to 3-oxoalanine (also known as C-formylglycine, FGly), of a serine or cysteine residue in prokaryotes and of a cysteine residue in eukaryotes, is critical for catalytic activity.</text>
</comment>
<dbReference type="GO" id="GO:0008449">
    <property type="term" value="F:N-acetylglucosamine-6-sulfatase activity"/>
    <property type="evidence" value="ECO:0007669"/>
    <property type="project" value="InterPro"/>
</dbReference>
<reference evidence="9" key="1">
    <citation type="journal article" date="2023" name="Genome Biol. Evol.">
        <title>Long-read-based Genome Assembly of Drosophila gunungcola Reveals Fewer Chemosensory Genes in Flower-breeding Species.</title>
        <authorList>
            <person name="Negi A."/>
            <person name="Liao B.Y."/>
            <person name="Yeh S.D."/>
        </authorList>
    </citation>
    <scope>NUCLEOTIDE SEQUENCE</scope>
    <source>
        <strain evidence="9">Sukarami</strain>
    </source>
</reference>
<dbReference type="InterPro" id="IPR017850">
    <property type="entry name" value="Alkaline_phosphatase_core_sf"/>
</dbReference>
<dbReference type="PANTHER" id="PTHR43108">
    <property type="entry name" value="N-ACETYLGLUCOSAMINE-6-SULFATASE FAMILY MEMBER"/>
    <property type="match status" value="1"/>
</dbReference>
<keyword evidence="4" id="KW-0378">Hydrolase</keyword>
<protein>
    <recommendedName>
        <fullName evidence="8">Sulfatase N-terminal domain-containing protein</fullName>
    </recommendedName>
</protein>
<evidence type="ECO:0000256" key="2">
    <source>
        <dbReference type="ARBA" id="ARBA00008779"/>
    </source>
</evidence>
<dbReference type="PROSITE" id="PS00523">
    <property type="entry name" value="SULFATASE_1"/>
    <property type="match status" value="1"/>
</dbReference>
<dbReference type="SUPFAM" id="SSF53649">
    <property type="entry name" value="Alkaline phosphatase-like"/>
    <property type="match status" value="1"/>
</dbReference>
<accession>A0A9Q0BMM0</accession>
<comment type="similarity">
    <text evidence="2">Belongs to the sulfatase family.</text>
</comment>
<keyword evidence="5" id="KW-0325">Glycoprotein</keyword>
<proteinExistence type="inferred from homology"/>
<dbReference type="AlphaFoldDB" id="A0A9Q0BMM0"/>
<dbReference type="PIRSF" id="PIRSF036666">
    <property type="entry name" value="G6S"/>
    <property type="match status" value="1"/>
</dbReference>
<feature type="chain" id="PRO_5040272569" description="Sulfatase N-terminal domain-containing protein" evidence="7">
    <location>
        <begin position="22"/>
        <end position="457"/>
    </location>
</feature>
<dbReference type="CDD" id="cd16147">
    <property type="entry name" value="G6S"/>
    <property type="match status" value="1"/>
</dbReference>
<sequence length="457" mass="51628">MVGLTPLIALILACLGNVAIAKLPNILLILSDDQDVELRGMFPMEQTIQLLGYGGALFHNAFTPTPICCPARTSLLTGMRALEPRALPHILQQNGYNTFFGGKYLNEYWGAGDVPKGWNQFYGLHGNSRYYNYTLRENSGNVHYESTYLTDLLRDRAVDFLRNATQSQGAGEGQPFFAMVAPPAAHAPFTPAPRHEGVFSHIKALRTPSFNETIDTIDKYFQKRWESLLAVDELVATLVGVLNETQSLDNTYVVYTSDNGYHVGQFAQPFDKRQPYETDIGIPLLIRGPGIAPESHVDTAVSLVDLAPTILAWANVSTPAYMDGQSFHEILLSKERRIPFFERSLLIEYWGEGNVATYNPECPWAEQDRLAQCSPEAECHCQDSWNNTYACLRNIRHREDRVYCEFRDNENYLEAYDLQLDQFQMTNIAYDLLPIERALYSLRLRNLTQCSGHSCSL</sequence>
<dbReference type="InterPro" id="IPR024607">
    <property type="entry name" value="Sulfatase_CS"/>
</dbReference>
<dbReference type="InterPro" id="IPR012251">
    <property type="entry name" value="GlcNAc_6-SO4ase"/>
</dbReference>
<dbReference type="GO" id="GO:0005539">
    <property type="term" value="F:glycosaminoglycan binding"/>
    <property type="evidence" value="ECO:0007669"/>
    <property type="project" value="TreeGrafter"/>
</dbReference>
<keyword evidence="10" id="KW-1185">Reference proteome</keyword>
<organism evidence="9 10">
    <name type="scientific">Drosophila gunungcola</name>
    <name type="common">fruit fly</name>
    <dbReference type="NCBI Taxonomy" id="103775"/>
    <lineage>
        <taxon>Eukaryota</taxon>
        <taxon>Metazoa</taxon>
        <taxon>Ecdysozoa</taxon>
        <taxon>Arthropoda</taxon>
        <taxon>Hexapoda</taxon>
        <taxon>Insecta</taxon>
        <taxon>Pterygota</taxon>
        <taxon>Neoptera</taxon>
        <taxon>Endopterygota</taxon>
        <taxon>Diptera</taxon>
        <taxon>Brachycera</taxon>
        <taxon>Muscomorpha</taxon>
        <taxon>Ephydroidea</taxon>
        <taxon>Drosophilidae</taxon>
        <taxon>Drosophila</taxon>
        <taxon>Sophophora</taxon>
    </lineage>
</organism>
<evidence type="ECO:0000256" key="1">
    <source>
        <dbReference type="ARBA" id="ARBA00001913"/>
    </source>
</evidence>
<comment type="cofactor">
    <cofactor evidence="1">
        <name>Ca(2+)</name>
        <dbReference type="ChEBI" id="CHEBI:29108"/>
    </cofactor>
</comment>
<evidence type="ECO:0000256" key="3">
    <source>
        <dbReference type="ARBA" id="ARBA00022729"/>
    </source>
</evidence>
<comment type="caution">
    <text evidence="9">The sequence shown here is derived from an EMBL/GenBank/DDBJ whole genome shotgun (WGS) entry which is preliminary data.</text>
</comment>
<evidence type="ECO:0000256" key="7">
    <source>
        <dbReference type="SAM" id="SignalP"/>
    </source>
</evidence>
<feature type="domain" description="Sulfatase N-terminal" evidence="8">
    <location>
        <begin position="24"/>
        <end position="316"/>
    </location>
</feature>
<evidence type="ECO:0000313" key="9">
    <source>
        <dbReference type="EMBL" id="KAI8037416.1"/>
    </source>
</evidence>
<dbReference type="Gene3D" id="3.40.720.10">
    <property type="entry name" value="Alkaline Phosphatase, subunit A"/>
    <property type="match status" value="1"/>
</dbReference>
<feature type="signal peptide" evidence="7">
    <location>
        <begin position="1"/>
        <end position="21"/>
    </location>
</feature>
<keyword evidence="3 7" id="KW-0732">Signal</keyword>
<dbReference type="PANTHER" id="PTHR43108:SF8">
    <property type="entry name" value="SD21168P"/>
    <property type="match status" value="1"/>
</dbReference>
<evidence type="ECO:0000313" key="10">
    <source>
        <dbReference type="Proteomes" id="UP001059596"/>
    </source>
</evidence>
<dbReference type="EMBL" id="JAMKOV010000012">
    <property type="protein sequence ID" value="KAI8037416.1"/>
    <property type="molecule type" value="Genomic_DNA"/>
</dbReference>
<dbReference type="Proteomes" id="UP001059596">
    <property type="component" value="Unassembled WGS sequence"/>
</dbReference>
<evidence type="ECO:0000256" key="5">
    <source>
        <dbReference type="ARBA" id="ARBA00023180"/>
    </source>
</evidence>